<keyword evidence="2" id="KW-1185">Reference proteome</keyword>
<gene>
    <name evidence="1" type="ORF">G0U57_019523</name>
</gene>
<proteinExistence type="predicted"/>
<organism evidence="1 2">
    <name type="scientific">Chelydra serpentina</name>
    <name type="common">Snapping turtle</name>
    <name type="synonym">Testudo serpentina</name>
    <dbReference type="NCBI Taxonomy" id="8475"/>
    <lineage>
        <taxon>Eukaryota</taxon>
        <taxon>Metazoa</taxon>
        <taxon>Chordata</taxon>
        <taxon>Craniata</taxon>
        <taxon>Vertebrata</taxon>
        <taxon>Euteleostomi</taxon>
        <taxon>Archelosauria</taxon>
        <taxon>Testudinata</taxon>
        <taxon>Testudines</taxon>
        <taxon>Cryptodira</taxon>
        <taxon>Durocryptodira</taxon>
        <taxon>Americhelydia</taxon>
        <taxon>Chelydroidea</taxon>
        <taxon>Chelydridae</taxon>
        <taxon>Chelydra</taxon>
    </lineage>
</organism>
<comment type="caution">
    <text evidence="1">The sequence shown here is derived from an EMBL/GenBank/DDBJ whole genome shotgun (WGS) entry which is preliminary data.</text>
</comment>
<accession>A0A8T1S3Z6</accession>
<dbReference type="Proteomes" id="UP000765507">
    <property type="component" value="Unassembled WGS sequence"/>
</dbReference>
<evidence type="ECO:0008006" key="3">
    <source>
        <dbReference type="Google" id="ProtNLM"/>
    </source>
</evidence>
<feature type="non-terminal residue" evidence="1">
    <location>
        <position position="114"/>
    </location>
</feature>
<name>A0A8T1S3Z6_CHESE</name>
<evidence type="ECO:0000313" key="1">
    <source>
        <dbReference type="EMBL" id="KAG6923739.1"/>
    </source>
</evidence>
<protein>
    <recommendedName>
        <fullName evidence="3">DDE Tnp4 domain-containing protein</fullName>
    </recommendedName>
</protein>
<sequence>MALLRWDFQTAVGLLMELTSLSWDRTTRAASTLTERATFLWCCKHWWTIKEVLPTSSSGKVHDARVFRNSGLFRRLQEGIYFPDRKITVEDVEMPIVILGDPAYLLMPWLMKPY</sequence>
<dbReference type="EMBL" id="JAHGAV010000780">
    <property type="protein sequence ID" value="KAG6923739.1"/>
    <property type="molecule type" value="Genomic_DNA"/>
</dbReference>
<dbReference type="AlphaFoldDB" id="A0A8T1S3Z6"/>
<dbReference type="OrthoDB" id="10061326at2759"/>
<evidence type="ECO:0000313" key="2">
    <source>
        <dbReference type="Proteomes" id="UP000765507"/>
    </source>
</evidence>
<reference evidence="1 2" key="1">
    <citation type="journal article" date="2020" name="G3 (Bethesda)">
        <title>Draft Genome of the Common Snapping Turtle, Chelydra serpentina, a Model for Phenotypic Plasticity in Reptiles.</title>
        <authorList>
            <person name="Das D."/>
            <person name="Singh S.K."/>
            <person name="Bierstedt J."/>
            <person name="Erickson A."/>
            <person name="Galli G.L.J."/>
            <person name="Crossley D.A. 2nd"/>
            <person name="Rhen T."/>
        </authorList>
    </citation>
    <scope>NUCLEOTIDE SEQUENCE [LARGE SCALE GENOMIC DNA]</scope>
    <source>
        <strain evidence="1">KW</strain>
    </source>
</reference>